<dbReference type="InterPro" id="IPR015424">
    <property type="entry name" value="PyrdxlP-dep_Trfase"/>
</dbReference>
<dbReference type="InterPro" id="IPR015422">
    <property type="entry name" value="PyrdxlP-dep_Trfase_small"/>
</dbReference>
<dbReference type="GO" id="GO:0030170">
    <property type="term" value="F:pyridoxal phosphate binding"/>
    <property type="evidence" value="ECO:0007669"/>
    <property type="project" value="InterPro"/>
</dbReference>
<protein>
    <recommendedName>
        <fullName evidence="3">aspartate transaminase</fullName>
        <ecNumber evidence="3">2.6.1.1</ecNumber>
    </recommendedName>
</protein>
<feature type="domain" description="Aminotransferase class I/classII large" evidence="8">
    <location>
        <begin position="32"/>
        <end position="382"/>
    </location>
</feature>
<keyword evidence="4 9" id="KW-0032">Aminotransferase</keyword>
<reference evidence="9" key="1">
    <citation type="submission" date="2021-02" db="EMBL/GenBank/DDBJ databases">
        <title>Genome sequence of Rhodospirillales sp. strain TMPK1 isolated from soil.</title>
        <authorList>
            <person name="Nakai R."/>
            <person name="Kusada H."/>
            <person name="Tamaki H."/>
        </authorList>
    </citation>
    <scope>NUCLEOTIDE SEQUENCE</scope>
    <source>
        <strain evidence="9">TMPK1</strain>
    </source>
</reference>
<dbReference type="RefSeq" id="WP_420240811.1">
    <property type="nucleotide sequence ID" value="NZ_BOPV01000001.1"/>
</dbReference>
<evidence type="ECO:0000313" key="10">
    <source>
        <dbReference type="Proteomes" id="UP000681075"/>
    </source>
</evidence>
<dbReference type="Proteomes" id="UP000681075">
    <property type="component" value="Unassembled WGS sequence"/>
</dbReference>
<evidence type="ECO:0000259" key="8">
    <source>
        <dbReference type="Pfam" id="PF00155"/>
    </source>
</evidence>
<comment type="cofactor">
    <cofactor evidence="1">
        <name>pyridoxal 5'-phosphate</name>
        <dbReference type="ChEBI" id="CHEBI:597326"/>
    </cofactor>
</comment>
<dbReference type="EMBL" id="BOPV01000001">
    <property type="protein sequence ID" value="GIL37908.1"/>
    <property type="molecule type" value="Genomic_DNA"/>
</dbReference>
<dbReference type="InterPro" id="IPR050596">
    <property type="entry name" value="AspAT/PAT-like"/>
</dbReference>
<accession>A0A8S8X5N5</accession>
<dbReference type="SUPFAM" id="SSF53383">
    <property type="entry name" value="PLP-dependent transferases"/>
    <property type="match status" value="1"/>
</dbReference>
<dbReference type="PANTHER" id="PTHR46383">
    <property type="entry name" value="ASPARTATE AMINOTRANSFERASE"/>
    <property type="match status" value="1"/>
</dbReference>
<evidence type="ECO:0000313" key="9">
    <source>
        <dbReference type="EMBL" id="GIL37908.1"/>
    </source>
</evidence>
<name>A0A8S8X5N5_9PROT</name>
<sequence length="400" mass="43326">MIDVAARMHRLGTEGAFEVLAKAQALAATGKSIVNLCIGQPDFPPPSHVIEAAEKAWRDGHHGYTPAPGILPLREAVAGDLHRRFNVQVDPGDITVTPGSKVALFFALQILGEPGTEIIHPNPAYPGYESLISYSGATPIPIPLIEERGFSFEADDILTRIGPRTRAIILNSPANPTGGVIDRGELDKLVAGLADFPHVVVISDEIYGRIIYDGKAHHTLLSYESIRDRLILLDGWSKGFAMTGWRLGYAVWPKVLVEHANRLAINCHSCVANAVQYGGIAALEGPMDEVNAMNAAFEQRRHVIVDRLNSLPGISCVNPAGAFYAFPNIKHTGFNAAVLQRQLLEQEGVAGLAGTSFGVWGEGYLRFSYAASIEQIEEAMARVGRFLDRNAVRRPAALRS</sequence>
<dbReference type="PANTHER" id="PTHR46383:SF1">
    <property type="entry name" value="ASPARTATE AMINOTRANSFERASE"/>
    <property type="match status" value="1"/>
</dbReference>
<dbReference type="InterPro" id="IPR004839">
    <property type="entry name" value="Aminotransferase_I/II_large"/>
</dbReference>
<proteinExistence type="inferred from homology"/>
<evidence type="ECO:0000256" key="1">
    <source>
        <dbReference type="ARBA" id="ARBA00001933"/>
    </source>
</evidence>
<dbReference type="AlphaFoldDB" id="A0A8S8X5N5"/>
<gene>
    <name evidence="9" type="ORF">TMPK1_01450</name>
</gene>
<evidence type="ECO:0000256" key="3">
    <source>
        <dbReference type="ARBA" id="ARBA00012753"/>
    </source>
</evidence>
<organism evidence="9 10">
    <name type="scientific">Roseiterribacter gracilis</name>
    <dbReference type="NCBI Taxonomy" id="2812848"/>
    <lineage>
        <taxon>Bacteria</taxon>
        <taxon>Pseudomonadati</taxon>
        <taxon>Pseudomonadota</taxon>
        <taxon>Alphaproteobacteria</taxon>
        <taxon>Rhodospirillales</taxon>
        <taxon>Roseiterribacteraceae</taxon>
        <taxon>Roseiterribacter</taxon>
    </lineage>
</organism>
<comment type="caution">
    <text evidence="9">The sequence shown here is derived from an EMBL/GenBank/DDBJ whole genome shotgun (WGS) entry which is preliminary data.</text>
</comment>
<evidence type="ECO:0000256" key="5">
    <source>
        <dbReference type="ARBA" id="ARBA00022679"/>
    </source>
</evidence>
<keyword evidence="10" id="KW-1185">Reference proteome</keyword>
<dbReference type="GO" id="GO:0006520">
    <property type="term" value="P:amino acid metabolic process"/>
    <property type="evidence" value="ECO:0007669"/>
    <property type="project" value="InterPro"/>
</dbReference>
<evidence type="ECO:0000256" key="4">
    <source>
        <dbReference type="ARBA" id="ARBA00022576"/>
    </source>
</evidence>
<dbReference type="InterPro" id="IPR015421">
    <property type="entry name" value="PyrdxlP-dep_Trfase_major"/>
</dbReference>
<keyword evidence="5" id="KW-0808">Transferase</keyword>
<evidence type="ECO:0000256" key="7">
    <source>
        <dbReference type="ARBA" id="ARBA00049185"/>
    </source>
</evidence>
<keyword evidence="6" id="KW-0663">Pyridoxal phosphate</keyword>
<evidence type="ECO:0000256" key="6">
    <source>
        <dbReference type="ARBA" id="ARBA00022898"/>
    </source>
</evidence>
<dbReference type="Gene3D" id="3.90.1150.10">
    <property type="entry name" value="Aspartate Aminotransferase, domain 1"/>
    <property type="match status" value="1"/>
</dbReference>
<comment type="catalytic activity">
    <reaction evidence="7">
        <text>L-aspartate + 2-oxoglutarate = oxaloacetate + L-glutamate</text>
        <dbReference type="Rhea" id="RHEA:21824"/>
        <dbReference type="ChEBI" id="CHEBI:16452"/>
        <dbReference type="ChEBI" id="CHEBI:16810"/>
        <dbReference type="ChEBI" id="CHEBI:29985"/>
        <dbReference type="ChEBI" id="CHEBI:29991"/>
        <dbReference type="EC" id="2.6.1.1"/>
    </reaction>
</comment>
<comment type="similarity">
    <text evidence="2">Belongs to the class-I pyridoxal-phosphate-dependent aminotransferase family.</text>
</comment>
<dbReference type="Gene3D" id="3.40.640.10">
    <property type="entry name" value="Type I PLP-dependent aspartate aminotransferase-like (Major domain)"/>
    <property type="match status" value="1"/>
</dbReference>
<dbReference type="EC" id="2.6.1.1" evidence="3"/>
<dbReference type="GO" id="GO:0004069">
    <property type="term" value="F:L-aspartate:2-oxoglutarate aminotransferase activity"/>
    <property type="evidence" value="ECO:0007669"/>
    <property type="project" value="UniProtKB-EC"/>
</dbReference>
<dbReference type="Pfam" id="PF00155">
    <property type="entry name" value="Aminotran_1_2"/>
    <property type="match status" value="1"/>
</dbReference>
<dbReference type="CDD" id="cd00609">
    <property type="entry name" value="AAT_like"/>
    <property type="match status" value="1"/>
</dbReference>
<evidence type="ECO:0000256" key="2">
    <source>
        <dbReference type="ARBA" id="ARBA00007441"/>
    </source>
</evidence>